<dbReference type="InterPro" id="IPR010559">
    <property type="entry name" value="Sig_transdc_His_kin_internal"/>
</dbReference>
<evidence type="ECO:0000256" key="11">
    <source>
        <dbReference type="ARBA" id="ARBA00022989"/>
    </source>
</evidence>
<protein>
    <recommendedName>
        <fullName evidence="3">histidine kinase</fullName>
        <ecNumber evidence="3">2.7.13.3</ecNumber>
    </recommendedName>
</protein>
<dbReference type="PANTHER" id="PTHR34220:SF7">
    <property type="entry name" value="SENSOR HISTIDINE KINASE YPDA"/>
    <property type="match status" value="1"/>
</dbReference>
<dbReference type="Pfam" id="PF02518">
    <property type="entry name" value="HATPase_c"/>
    <property type="match status" value="1"/>
</dbReference>
<dbReference type="InterPro" id="IPR033479">
    <property type="entry name" value="dCache_1"/>
</dbReference>
<dbReference type="GO" id="GO:0005524">
    <property type="term" value="F:ATP binding"/>
    <property type="evidence" value="ECO:0007669"/>
    <property type="project" value="UniProtKB-KW"/>
</dbReference>
<accession>A0AA95EXM3</accession>
<dbReference type="Gene3D" id="3.30.450.20">
    <property type="entry name" value="PAS domain"/>
    <property type="match status" value="1"/>
</dbReference>
<keyword evidence="12" id="KW-0902">Two-component regulatory system</keyword>
<evidence type="ECO:0000256" key="4">
    <source>
        <dbReference type="ARBA" id="ARBA00022475"/>
    </source>
</evidence>
<dbReference type="EC" id="2.7.13.3" evidence="3"/>
<keyword evidence="6" id="KW-0808">Transferase</keyword>
<evidence type="ECO:0000256" key="9">
    <source>
        <dbReference type="ARBA" id="ARBA00022777"/>
    </source>
</evidence>
<keyword evidence="10" id="KW-0067">ATP-binding</keyword>
<feature type="domain" description="Histidine kinase" evidence="15">
    <location>
        <begin position="421"/>
        <end position="593"/>
    </location>
</feature>
<dbReference type="InterPro" id="IPR005467">
    <property type="entry name" value="His_kinase_dom"/>
</dbReference>
<dbReference type="Pfam" id="PF06580">
    <property type="entry name" value="His_kinase"/>
    <property type="match status" value="1"/>
</dbReference>
<dbReference type="PROSITE" id="PS50885">
    <property type="entry name" value="HAMP"/>
    <property type="match status" value="1"/>
</dbReference>
<evidence type="ECO:0000259" key="15">
    <source>
        <dbReference type="PROSITE" id="PS50109"/>
    </source>
</evidence>
<evidence type="ECO:0000256" key="13">
    <source>
        <dbReference type="ARBA" id="ARBA00023136"/>
    </source>
</evidence>
<keyword evidence="9 17" id="KW-0418">Kinase</keyword>
<keyword evidence="18" id="KW-1185">Reference proteome</keyword>
<evidence type="ECO:0000256" key="6">
    <source>
        <dbReference type="ARBA" id="ARBA00022679"/>
    </source>
</evidence>
<organism evidence="17 18">
    <name type="scientific">Candidatus Cohnella colombiensis</name>
    <dbReference type="NCBI Taxonomy" id="3121368"/>
    <lineage>
        <taxon>Bacteria</taxon>
        <taxon>Bacillati</taxon>
        <taxon>Bacillota</taxon>
        <taxon>Bacilli</taxon>
        <taxon>Bacillales</taxon>
        <taxon>Paenibacillaceae</taxon>
        <taxon>Cohnella</taxon>
    </lineage>
</organism>
<dbReference type="CDD" id="cd06225">
    <property type="entry name" value="HAMP"/>
    <property type="match status" value="1"/>
</dbReference>
<comment type="subcellular location">
    <subcellularLocation>
        <location evidence="2">Cell membrane</location>
        <topology evidence="2">Multi-pass membrane protein</topology>
    </subcellularLocation>
</comment>
<keyword evidence="11 14" id="KW-1133">Transmembrane helix</keyword>
<dbReference type="InterPro" id="IPR050640">
    <property type="entry name" value="Bact_2-comp_sensor_kinase"/>
</dbReference>
<dbReference type="GO" id="GO:0000155">
    <property type="term" value="F:phosphorelay sensor kinase activity"/>
    <property type="evidence" value="ECO:0007669"/>
    <property type="project" value="InterPro"/>
</dbReference>
<evidence type="ECO:0000313" key="18">
    <source>
        <dbReference type="Proteomes" id="UP001178662"/>
    </source>
</evidence>
<dbReference type="Proteomes" id="UP001178662">
    <property type="component" value="Chromosome"/>
</dbReference>
<sequence>MMKLQQIIHPLRDLSIKNKMFLSFLFILIVSSSLFIAVNSYITATDTENQTRYSLEVVLEQSRSFLNYKTSSTRKVVDIMVLHDTIQALVSKSSDIYRDNIGNWLFDEYVFNQLIYNVQTNPDIQKISLYMRDGMAAVQATDQFLSLEEVQAEPWMQRLIRNDRPYLWIPSEAVSSQGEDTISFFRKVPSPIDNNDFAGLIRAEMPRKNLVQILDQARFTTSTSAILINSQNEIIARSSNEEYFALDQVIQAVQEATSVKPTFSNMTVDDQKVLIGSLPVENTDWRLLLVVPNKDIVDIAQKARNQMIIIFLIVAAMTFPLAFWASASGTKRIRKLTKNMRKVGVTNFKANLDPQNNDEIGELTTTFNRMITRIDDLAADKYQLGLEVKNMELRALQAQINPHFLYNTLDMVNWLSMKYNAEDIRVLISSLSDFYKISLSNGEDFITIRNEIDHVNAYVTIQNMRFRDRIDLQIEVPAELMELRTLKLLLQPIVENAILHGIMEKDTQRGIITIRGFREGDTIELQVIDDGIGMTEETLSRIFDGSIKKVSGGYGMKNIHSRLELIFGYPFGLTVESTRGVGTTVKIKIPAQPTTEA</sequence>
<proteinExistence type="predicted"/>
<dbReference type="SMART" id="SM00304">
    <property type="entry name" value="HAMP"/>
    <property type="match status" value="1"/>
</dbReference>
<evidence type="ECO:0000256" key="2">
    <source>
        <dbReference type="ARBA" id="ARBA00004651"/>
    </source>
</evidence>
<reference evidence="17" key="1">
    <citation type="submission" date="2023-03" db="EMBL/GenBank/DDBJ databases">
        <title>Andean soil-derived lignocellulolytic bacterial consortium as a source of novel taxa and putative plastic-active enzymes.</title>
        <authorList>
            <person name="Diaz-Garcia L."/>
            <person name="Chuvochina M."/>
            <person name="Feuerriegel G."/>
            <person name="Bunk B."/>
            <person name="Sproer C."/>
            <person name="Streit W.R."/>
            <person name="Rodriguez L.M."/>
            <person name="Overmann J."/>
            <person name="Jimenez D.J."/>
        </authorList>
    </citation>
    <scope>NUCLEOTIDE SEQUENCE</scope>
    <source>
        <strain evidence="17">MAG 2441</strain>
    </source>
</reference>
<dbReference type="Gene3D" id="3.30.565.10">
    <property type="entry name" value="Histidine kinase-like ATPase, C-terminal domain"/>
    <property type="match status" value="1"/>
</dbReference>
<evidence type="ECO:0000256" key="3">
    <source>
        <dbReference type="ARBA" id="ARBA00012438"/>
    </source>
</evidence>
<name>A0AA95EXM3_9BACL</name>
<evidence type="ECO:0000313" key="17">
    <source>
        <dbReference type="EMBL" id="WEK54709.1"/>
    </source>
</evidence>
<dbReference type="SUPFAM" id="SSF55874">
    <property type="entry name" value="ATPase domain of HSP90 chaperone/DNA topoisomerase II/histidine kinase"/>
    <property type="match status" value="1"/>
</dbReference>
<feature type="transmembrane region" description="Helical" evidence="14">
    <location>
        <begin position="21"/>
        <end position="42"/>
    </location>
</feature>
<dbReference type="PANTHER" id="PTHR34220">
    <property type="entry name" value="SENSOR HISTIDINE KINASE YPDA"/>
    <property type="match status" value="1"/>
</dbReference>
<evidence type="ECO:0000256" key="14">
    <source>
        <dbReference type="SAM" id="Phobius"/>
    </source>
</evidence>
<keyword evidence="5" id="KW-0597">Phosphoprotein</keyword>
<dbReference type="SUPFAM" id="SSF158472">
    <property type="entry name" value="HAMP domain-like"/>
    <property type="match status" value="1"/>
</dbReference>
<feature type="transmembrane region" description="Helical" evidence="14">
    <location>
        <begin position="307"/>
        <end position="327"/>
    </location>
</feature>
<dbReference type="InterPro" id="IPR036890">
    <property type="entry name" value="HATPase_C_sf"/>
</dbReference>
<keyword evidence="13 14" id="KW-0472">Membrane</keyword>
<feature type="domain" description="HAMP" evidence="16">
    <location>
        <begin position="327"/>
        <end position="379"/>
    </location>
</feature>
<dbReference type="AlphaFoldDB" id="A0AA95EXM3"/>
<evidence type="ECO:0000256" key="12">
    <source>
        <dbReference type="ARBA" id="ARBA00023012"/>
    </source>
</evidence>
<comment type="catalytic activity">
    <reaction evidence="1">
        <text>ATP + protein L-histidine = ADP + protein N-phospho-L-histidine.</text>
        <dbReference type="EC" id="2.7.13.3"/>
    </reaction>
</comment>
<keyword evidence="7 14" id="KW-0812">Transmembrane</keyword>
<gene>
    <name evidence="17" type="ORF">P0Y55_01120</name>
</gene>
<keyword evidence="8" id="KW-0547">Nucleotide-binding</keyword>
<dbReference type="EMBL" id="CP119317">
    <property type="protein sequence ID" value="WEK54709.1"/>
    <property type="molecule type" value="Genomic_DNA"/>
</dbReference>
<evidence type="ECO:0000256" key="5">
    <source>
        <dbReference type="ARBA" id="ARBA00022553"/>
    </source>
</evidence>
<dbReference type="PROSITE" id="PS50109">
    <property type="entry name" value="HIS_KIN"/>
    <property type="match status" value="1"/>
</dbReference>
<dbReference type="InterPro" id="IPR003660">
    <property type="entry name" value="HAMP_dom"/>
</dbReference>
<evidence type="ECO:0000256" key="10">
    <source>
        <dbReference type="ARBA" id="ARBA00022840"/>
    </source>
</evidence>
<evidence type="ECO:0000256" key="1">
    <source>
        <dbReference type="ARBA" id="ARBA00000085"/>
    </source>
</evidence>
<keyword evidence="4" id="KW-1003">Cell membrane</keyword>
<dbReference type="Pfam" id="PF02743">
    <property type="entry name" value="dCache_1"/>
    <property type="match status" value="1"/>
</dbReference>
<dbReference type="Gene3D" id="6.10.340.10">
    <property type="match status" value="1"/>
</dbReference>
<evidence type="ECO:0000256" key="7">
    <source>
        <dbReference type="ARBA" id="ARBA00022692"/>
    </source>
</evidence>
<evidence type="ECO:0000256" key="8">
    <source>
        <dbReference type="ARBA" id="ARBA00022741"/>
    </source>
</evidence>
<dbReference type="Pfam" id="PF00672">
    <property type="entry name" value="HAMP"/>
    <property type="match status" value="1"/>
</dbReference>
<dbReference type="SMART" id="SM00387">
    <property type="entry name" value="HATPase_c"/>
    <property type="match status" value="1"/>
</dbReference>
<dbReference type="GO" id="GO:0005886">
    <property type="term" value="C:plasma membrane"/>
    <property type="evidence" value="ECO:0007669"/>
    <property type="project" value="UniProtKB-SubCell"/>
</dbReference>
<dbReference type="InterPro" id="IPR003594">
    <property type="entry name" value="HATPase_dom"/>
</dbReference>
<evidence type="ECO:0000259" key="16">
    <source>
        <dbReference type="PROSITE" id="PS50885"/>
    </source>
</evidence>